<evidence type="ECO:0000313" key="2">
    <source>
        <dbReference type="EMBL" id="CAH1106920.1"/>
    </source>
</evidence>
<evidence type="ECO:0000313" key="3">
    <source>
        <dbReference type="Proteomes" id="UP001153636"/>
    </source>
</evidence>
<keyword evidence="3" id="KW-1185">Reference proteome</keyword>
<dbReference type="InterPro" id="IPR006578">
    <property type="entry name" value="MADF-dom"/>
</dbReference>
<dbReference type="EMBL" id="OV651814">
    <property type="protein sequence ID" value="CAH1106920.1"/>
    <property type="molecule type" value="Genomic_DNA"/>
</dbReference>
<protein>
    <recommendedName>
        <fullName evidence="1">MADF domain-containing protein</fullName>
    </recommendedName>
</protein>
<evidence type="ECO:0000259" key="1">
    <source>
        <dbReference type="PROSITE" id="PS51029"/>
    </source>
</evidence>
<dbReference type="Pfam" id="PF10545">
    <property type="entry name" value="MADF_DNA_bdg"/>
    <property type="match status" value="1"/>
</dbReference>
<feature type="domain" description="MADF" evidence="1">
    <location>
        <begin position="62"/>
        <end position="121"/>
    </location>
</feature>
<reference evidence="2" key="1">
    <citation type="submission" date="2022-01" db="EMBL/GenBank/DDBJ databases">
        <authorList>
            <person name="King R."/>
        </authorList>
    </citation>
    <scope>NUCLEOTIDE SEQUENCE</scope>
</reference>
<proteinExistence type="predicted"/>
<dbReference type="AlphaFoldDB" id="A0A9P0CVH6"/>
<gene>
    <name evidence="2" type="ORF">PSYICH_LOCUS6624</name>
</gene>
<sequence length="121" mass="14570">MIVEVYKEYEQKQEVLQSSSKQETIYVIYCNDCCKEVVIDEELCPHFKYVEPQQEKTSTEELLASLMQKAPPLWDHRLSIEERGKTIKDKLWLQVFTEMEGHFASISDMQKKWKNMREYFH</sequence>
<dbReference type="PROSITE" id="PS51029">
    <property type="entry name" value="MADF"/>
    <property type="match status" value="1"/>
</dbReference>
<accession>A0A9P0CVH6</accession>
<dbReference type="OrthoDB" id="6159213at2759"/>
<dbReference type="Proteomes" id="UP001153636">
    <property type="component" value="Chromosome 2"/>
</dbReference>
<organism evidence="2 3">
    <name type="scientific">Psylliodes chrysocephalus</name>
    <dbReference type="NCBI Taxonomy" id="3402493"/>
    <lineage>
        <taxon>Eukaryota</taxon>
        <taxon>Metazoa</taxon>
        <taxon>Ecdysozoa</taxon>
        <taxon>Arthropoda</taxon>
        <taxon>Hexapoda</taxon>
        <taxon>Insecta</taxon>
        <taxon>Pterygota</taxon>
        <taxon>Neoptera</taxon>
        <taxon>Endopterygota</taxon>
        <taxon>Coleoptera</taxon>
        <taxon>Polyphaga</taxon>
        <taxon>Cucujiformia</taxon>
        <taxon>Chrysomeloidea</taxon>
        <taxon>Chrysomelidae</taxon>
        <taxon>Galerucinae</taxon>
        <taxon>Alticini</taxon>
        <taxon>Psylliodes</taxon>
    </lineage>
</organism>
<name>A0A9P0CVH6_9CUCU</name>